<dbReference type="InterPro" id="IPR036250">
    <property type="entry name" value="AcylCo_DH-like_C"/>
</dbReference>
<dbReference type="Pfam" id="PF02770">
    <property type="entry name" value="Acyl-CoA_dh_M"/>
    <property type="match status" value="1"/>
</dbReference>
<evidence type="ECO:0000256" key="4">
    <source>
        <dbReference type="ARBA" id="ARBA00022827"/>
    </source>
</evidence>
<sequence>MDLSYPPSAEAFRSRVRDFITANVPADFAGIGALDQTRRKEFIREWRKTLADNGLLAVLWPKRYGGAGLTPLHQVVLAEEFARAGVPAGTENDMFGIQLLGNTLVVCGTEDQKNWFLPRILSGDDRWCQGFSEPDAGSDLASLRTRAVLDGDEWVINGSKIWTSVGHLANWIFALCRTDMDAPKHRGISFLLVPMDQPGVEVRPIKNIVGQSMFNEVFFTDARTAADNVVGEVNAGWSVAMTLLGFERGTSVTTDAIRFQAEIDRLFELAKERGKTNDPHIREQLAWCYGRVEIMRCRGYQALTRFLHGEYPGPEAAMTKILWSEFFQRETELAMEILETDVLTLSGTGTNGALATADVGTPNSSLAWVESALAARAATIYAGSSQVQRNIIGEKLLGLPKEPRL</sequence>
<organism evidence="10 11">
    <name type="scientific">Mycobacterium nebraskense</name>
    <dbReference type="NCBI Taxonomy" id="244292"/>
    <lineage>
        <taxon>Bacteria</taxon>
        <taxon>Bacillati</taxon>
        <taxon>Actinomycetota</taxon>
        <taxon>Actinomycetes</taxon>
        <taxon>Mycobacteriales</taxon>
        <taxon>Mycobacteriaceae</taxon>
        <taxon>Mycobacterium</taxon>
    </lineage>
</organism>
<dbReference type="Proteomes" id="UP000193781">
    <property type="component" value="Unassembled WGS sequence"/>
</dbReference>
<dbReference type="InterPro" id="IPR046373">
    <property type="entry name" value="Acyl-CoA_Oxase/DH_mid-dom_sf"/>
</dbReference>
<comment type="similarity">
    <text evidence="2 6">Belongs to the acyl-CoA dehydrogenase family.</text>
</comment>
<accession>A0A0F5NGR8</accession>
<dbReference type="Pfam" id="PF00441">
    <property type="entry name" value="Acyl-CoA_dh_1"/>
    <property type="match status" value="1"/>
</dbReference>
<dbReference type="InterPro" id="IPR013786">
    <property type="entry name" value="AcylCoA_DH/ox_N"/>
</dbReference>
<evidence type="ECO:0000313" key="10">
    <source>
        <dbReference type="EMBL" id="ORW24291.1"/>
    </source>
</evidence>
<dbReference type="Gene3D" id="2.40.110.10">
    <property type="entry name" value="Butyryl-CoA Dehydrogenase, subunit A, domain 2"/>
    <property type="match status" value="1"/>
</dbReference>
<evidence type="ECO:0000313" key="11">
    <source>
        <dbReference type="Proteomes" id="UP000193781"/>
    </source>
</evidence>
<dbReference type="STRING" id="244292.ABW17_27855"/>
<dbReference type="EMBL" id="LQPH01000110">
    <property type="protein sequence ID" value="ORW24291.1"/>
    <property type="molecule type" value="Genomic_DNA"/>
</dbReference>
<evidence type="ECO:0000259" key="8">
    <source>
        <dbReference type="Pfam" id="PF02770"/>
    </source>
</evidence>
<dbReference type="PANTHER" id="PTHR43292:SF3">
    <property type="entry name" value="ACYL-COA DEHYDROGENASE FADE29"/>
    <property type="match status" value="1"/>
</dbReference>
<keyword evidence="3 6" id="KW-0285">Flavoprotein</keyword>
<dbReference type="AlphaFoldDB" id="A0A0F5NGR8"/>
<keyword evidence="5 6" id="KW-0560">Oxidoreductase</keyword>
<dbReference type="InterPro" id="IPR009075">
    <property type="entry name" value="AcylCo_DH/oxidase_C"/>
</dbReference>
<dbReference type="SUPFAM" id="SSF47203">
    <property type="entry name" value="Acyl-CoA dehydrogenase C-terminal domain-like"/>
    <property type="match status" value="1"/>
</dbReference>
<keyword evidence="4 6" id="KW-0274">FAD</keyword>
<evidence type="ECO:0000256" key="6">
    <source>
        <dbReference type="RuleBase" id="RU362125"/>
    </source>
</evidence>
<comment type="cofactor">
    <cofactor evidence="1 6">
        <name>FAD</name>
        <dbReference type="ChEBI" id="CHEBI:57692"/>
    </cofactor>
</comment>
<comment type="caution">
    <text evidence="10">The sequence shown here is derived from an EMBL/GenBank/DDBJ whole genome shotgun (WGS) entry which is preliminary data.</text>
</comment>
<dbReference type="SUPFAM" id="SSF56645">
    <property type="entry name" value="Acyl-CoA dehydrogenase NM domain-like"/>
    <property type="match status" value="1"/>
</dbReference>
<dbReference type="GO" id="GO:0005886">
    <property type="term" value="C:plasma membrane"/>
    <property type="evidence" value="ECO:0007669"/>
    <property type="project" value="TreeGrafter"/>
</dbReference>
<feature type="domain" description="Acyl-CoA dehydrogenase/oxidase N-terminal" evidence="9">
    <location>
        <begin position="8"/>
        <end position="124"/>
    </location>
</feature>
<dbReference type="GO" id="GO:0050660">
    <property type="term" value="F:flavin adenine dinucleotide binding"/>
    <property type="evidence" value="ECO:0007669"/>
    <property type="project" value="InterPro"/>
</dbReference>
<evidence type="ECO:0000256" key="2">
    <source>
        <dbReference type="ARBA" id="ARBA00009347"/>
    </source>
</evidence>
<dbReference type="InterPro" id="IPR006091">
    <property type="entry name" value="Acyl-CoA_Oxase/DH_mid-dom"/>
</dbReference>
<dbReference type="FunFam" id="2.40.110.10:FF:000011">
    <property type="entry name" value="Acyl-CoA dehydrogenase FadE34"/>
    <property type="match status" value="1"/>
</dbReference>
<evidence type="ECO:0000256" key="1">
    <source>
        <dbReference type="ARBA" id="ARBA00001974"/>
    </source>
</evidence>
<keyword evidence="11" id="KW-1185">Reference proteome</keyword>
<evidence type="ECO:0000259" key="7">
    <source>
        <dbReference type="Pfam" id="PF00441"/>
    </source>
</evidence>
<dbReference type="Pfam" id="PF02771">
    <property type="entry name" value="Acyl-CoA_dh_N"/>
    <property type="match status" value="1"/>
</dbReference>
<evidence type="ECO:0000256" key="5">
    <source>
        <dbReference type="ARBA" id="ARBA00023002"/>
    </source>
</evidence>
<dbReference type="InterPro" id="IPR037069">
    <property type="entry name" value="AcylCoA_DH/ox_N_sf"/>
</dbReference>
<dbReference type="Gene3D" id="1.10.540.10">
    <property type="entry name" value="Acyl-CoA dehydrogenase/oxidase, N-terminal domain"/>
    <property type="match status" value="1"/>
</dbReference>
<proteinExistence type="inferred from homology"/>
<dbReference type="InterPro" id="IPR052161">
    <property type="entry name" value="Mycobact_Acyl-CoA_DH"/>
</dbReference>
<dbReference type="GO" id="GO:0016627">
    <property type="term" value="F:oxidoreductase activity, acting on the CH-CH group of donors"/>
    <property type="evidence" value="ECO:0007669"/>
    <property type="project" value="InterPro"/>
</dbReference>
<evidence type="ECO:0000256" key="3">
    <source>
        <dbReference type="ARBA" id="ARBA00022630"/>
    </source>
</evidence>
<feature type="domain" description="Acyl-CoA oxidase/dehydrogenase middle" evidence="8">
    <location>
        <begin position="128"/>
        <end position="221"/>
    </location>
</feature>
<gene>
    <name evidence="10" type="ORF">AWC17_03385</name>
</gene>
<name>A0A0F5NGR8_9MYCO</name>
<dbReference type="InterPro" id="IPR009100">
    <property type="entry name" value="AcylCoA_DH/oxidase_NM_dom_sf"/>
</dbReference>
<feature type="domain" description="Acyl-CoA dehydrogenase/oxidase C-terminal" evidence="7">
    <location>
        <begin position="234"/>
        <end position="396"/>
    </location>
</feature>
<protein>
    <submittedName>
        <fullName evidence="10">Acyl-CoA dehydrogenase</fullName>
    </submittedName>
</protein>
<dbReference type="PANTHER" id="PTHR43292">
    <property type="entry name" value="ACYL-COA DEHYDROGENASE"/>
    <property type="match status" value="1"/>
</dbReference>
<reference evidence="10 11" key="1">
    <citation type="submission" date="2016-01" db="EMBL/GenBank/DDBJ databases">
        <title>The new phylogeny of the genus Mycobacterium.</title>
        <authorList>
            <person name="Tarcisio F."/>
            <person name="Conor M."/>
            <person name="Antonella G."/>
            <person name="Elisabetta G."/>
            <person name="Giulia F.S."/>
            <person name="Sara T."/>
            <person name="Anna F."/>
            <person name="Clotilde B."/>
            <person name="Roberto B."/>
            <person name="Veronica D.S."/>
            <person name="Fabio R."/>
            <person name="Monica P."/>
            <person name="Olivier J."/>
            <person name="Enrico T."/>
            <person name="Nicola S."/>
        </authorList>
    </citation>
    <scope>NUCLEOTIDE SEQUENCE [LARGE SCALE GENOMIC DNA]</scope>
    <source>
        <strain evidence="10 11">DSM 44803</strain>
    </source>
</reference>
<dbReference type="OrthoDB" id="2431337at2"/>
<dbReference type="RefSeq" id="WP_007168458.1">
    <property type="nucleotide sequence ID" value="NZ_JACKSS010000047.1"/>
</dbReference>
<dbReference type="Gene3D" id="1.20.140.10">
    <property type="entry name" value="Butyryl-CoA Dehydrogenase, subunit A, domain 3"/>
    <property type="match status" value="1"/>
</dbReference>
<evidence type="ECO:0000259" key="9">
    <source>
        <dbReference type="Pfam" id="PF02771"/>
    </source>
</evidence>